<dbReference type="RefSeq" id="WP_191283301.1">
    <property type="nucleotide sequence ID" value="NZ_BNAI01000003.1"/>
</dbReference>
<feature type="transmembrane region" description="Helical" evidence="1">
    <location>
        <begin position="104"/>
        <end position="127"/>
    </location>
</feature>
<comment type="caution">
    <text evidence="2">The sequence shown here is derived from an EMBL/GenBank/DDBJ whole genome shotgun (WGS) entry which is preliminary data.</text>
</comment>
<reference evidence="2" key="2">
    <citation type="submission" date="2020-09" db="EMBL/GenBank/DDBJ databases">
        <authorList>
            <person name="Sun Q."/>
            <person name="Zhou Y."/>
        </authorList>
    </citation>
    <scope>NUCLEOTIDE SEQUENCE</scope>
    <source>
        <strain evidence="2">CGMCC 1.16548</strain>
    </source>
</reference>
<proteinExistence type="predicted"/>
<gene>
    <name evidence="2" type="ORF">GCM10011600_19620</name>
</gene>
<organism evidence="2 3">
    <name type="scientific">Pseudolysinimonas yzui</name>
    <dbReference type="NCBI Taxonomy" id="2708254"/>
    <lineage>
        <taxon>Bacteria</taxon>
        <taxon>Bacillati</taxon>
        <taxon>Actinomycetota</taxon>
        <taxon>Actinomycetes</taxon>
        <taxon>Micrococcales</taxon>
        <taxon>Microbacteriaceae</taxon>
        <taxon>Pseudolysinimonas</taxon>
    </lineage>
</organism>
<dbReference type="AlphaFoldDB" id="A0A8J3GRK5"/>
<feature type="transmembrane region" description="Helical" evidence="1">
    <location>
        <begin position="134"/>
        <end position="156"/>
    </location>
</feature>
<evidence type="ECO:0000256" key="1">
    <source>
        <dbReference type="SAM" id="Phobius"/>
    </source>
</evidence>
<name>A0A8J3GRK5_9MICO</name>
<feature type="transmembrane region" description="Helical" evidence="1">
    <location>
        <begin position="81"/>
        <end position="98"/>
    </location>
</feature>
<accession>A0A8J3GRK5</accession>
<dbReference type="EMBL" id="BNAI01000003">
    <property type="protein sequence ID" value="GHF18744.1"/>
    <property type="molecule type" value="Genomic_DNA"/>
</dbReference>
<keyword evidence="1" id="KW-0812">Transmembrane</keyword>
<sequence>MPATIDLPDWRTLGAFPSAALGAVGGIAWAASFRGWMAEIAGRGSEFDWVGTFVLILLPGALAGLLLGLADYARRTAGRPGWRWLAAAPLLFTAPLFVPGGFEALVTTGIGGGAVAVPLFGILGGYALSRRGPLWLRIVSGVIALAYLVAGTLFALGSFTSGFELPVGADWEPRRVWTGVTFLALMIVFAVACSLPHGRVVVRSQYRRSADNGSTASAA</sequence>
<evidence type="ECO:0000313" key="3">
    <source>
        <dbReference type="Proteomes" id="UP000617531"/>
    </source>
</evidence>
<dbReference type="Proteomes" id="UP000617531">
    <property type="component" value="Unassembled WGS sequence"/>
</dbReference>
<keyword evidence="1" id="KW-1133">Transmembrane helix</keyword>
<feature type="transmembrane region" description="Helical" evidence="1">
    <location>
        <begin position="176"/>
        <end position="198"/>
    </location>
</feature>
<reference evidence="2" key="1">
    <citation type="journal article" date="2014" name="Int. J. Syst. Evol. Microbiol.">
        <title>Complete genome sequence of Corynebacterium casei LMG S-19264T (=DSM 44701T), isolated from a smear-ripened cheese.</title>
        <authorList>
            <consortium name="US DOE Joint Genome Institute (JGI-PGF)"/>
            <person name="Walter F."/>
            <person name="Albersmeier A."/>
            <person name="Kalinowski J."/>
            <person name="Ruckert C."/>
        </authorList>
    </citation>
    <scope>NUCLEOTIDE SEQUENCE</scope>
    <source>
        <strain evidence="2">CGMCC 1.16548</strain>
    </source>
</reference>
<keyword evidence="1" id="KW-0472">Membrane</keyword>
<protein>
    <submittedName>
        <fullName evidence="2">Uncharacterized protein</fullName>
    </submittedName>
</protein>
<evidence type="ECO:0000313" key="2">
    <source>
        <dbReference type="EMBL" id="GHF18744.1"/>
    </source>
</evidence>
<feature type="transmembrane region" description="Helical" evidence="1">
    <location>
        <begin position="49"/>
        <end position="69"/>
    </location>
</feature>
<keyword evidence="3" id="KW-1185">Reference proteome</keyword>
<feature type="transmembrane region" description="Helical" evidence="1">
    <location>
        <begin position="12"/>
        <end position="37"/>
    </location>
</feature>